<reference evidence="2 3" key="1">
    <citation type="submission" date="2021-09" db="EMBL/GenBank/DDBJ databases">
        <title>Genomic insights and catalytic innovation underlie evolution of tropane alkaloids biosynthesis.</title>
        <authorList>
            <person name="Wang Y.-J."/>
            <person name="Tian T."/>
            <person name="Huang J.-P."/>
            <person name="Huang S.-X."/>
        </authorList>
    </citation>
    <scope>NUCLEOTIDE SEQUENCE [LARGE SCALE GENOMIC DNA]</scope>
    <source>
        <strain evidence="2">KIB-2018</strain>
        <tissue evidence="2">Leaf</tissue>
    </source>
</reference>
<evidence type="ECO:0000313" key="2">
    <source>
        <dbReference type="EMBL" id="KAJ8752745.1"/>
    </source>
</evidence>
<accession>A0AAV8SLH0</accession>
<protein>
    <submittedName>
        <fullName evidence="2">Uncharacterized protein</fullName>
    </submittedName>
</protein>
<organism evidence="2 3">
    <name type="scientific">Erythroxylum novogranatense</name>
    <dbReference type="NCBI Taxonomy" id="1862640"/>
    <lineage>
        <taxon>Eukaryota</taxon>
        <taxon>Viridiplantae</taxon>
        <taxon>Streptophyta</taxon>
        <taxon>Embryophyta</taxon>
        <taxon>Tracheophyta</taxon>
        <taxon>Spermatophyta</taxon>
        <taxon>Magnoliopsida</taxon>
        <taxon>eudicotyledons</taxon>
        <taxon>Gunneridae</taxon>
        <taxon>Pentapetalae</taxon>
        <taxon>rosids</taxon>
        <taxon>fabids</taxon>
        <taxon>Malpighiales</taxon>
        <taxon>Erythroxylaceae</taxon>
        <taxon>Erythroxylum</taxon>
    </lineage>
</organism>
<feature type="coiled-coil region" evidence="1">
    <location>
        <begin position="67"/>
        <end position="146"/>
    </location>
</feature>
<gene>
    <name evidence="2" type="ORF">K2173_007055</name>
</gene>
<evidence type="ECO:0000313" key="3">
    <source>
        <dbReference type="Proteomes" id="UP001159364"/>
    </source>
</evidence>
<dbReference type="Proteomes" id="UP001159364">
    <property type="component" value="Linkage Group LG10"/>
</dbReference>
<keyword evidence="3" id="KW-1185">Reference proteome</keyword>
<comment type="caution">
    <text evidence="2">The sequence shown here is derived from an EMBL/GenBank/DDBJ whole genome shotgun (WGS) entry which is preliminary data.</text>
</comment>
<evidence type="ECO:0000256" key="1">
    <source>
        <dbReference type="SAM" id="Coils"/>
    </source>
</evidence>
<keyword evidence="1" id="KW-0175">Coiled coil</keyword>
<dbReference type="EMBL" id="JAIWQS010000010">
    <property type="protein sequence ID" value="KAJ8752745.1"/>
    <property type="molecule type" value="Genomic_DNA"/>
</dbReference>
<name>A0AAV8SLH0_9ROSI</name>
<dbReference type="PANTHER" id="PTHR36390">
    <property type="entry name" value="MYOSIN HEAVY CHAIN-LIKE PROTEIN"/>
    <property type="match status" value="1"/>
</dbReference>
<dbReference type="AlphaFoldDB" id="A0AAV8SLH0"/>
<dbReference type="PANTHER" id="PTHR36390:SF1">
    <property type="entry name" value="MYOSIN HEAVY CHAIN-LIKE PROTEIN"/>
    <property type="match status" value="1"/>
</dbReference>
<feature type="coiled-coil region" evidence="1">
    <location>
        <begin position="297"/>
        <end position="356"/>
    </location>
</feature>
<proteinExistence type="predicted"/>
<sequence>MSTSSRSDIDNSFDVDELLRIELRCKELRKEKDELRDSQSQSFELIKRLEQHVNSLSEAHIHDRKHIQQLERELLNCFQEIDYLQDQLNARNAVAYGLEEHAHDLELKLAGLENLQAKVGHLEEELNKSNSDCLSLKKELESKELELQKSAWCIEKLEESFSSLTLDSQCEIESMKLDIITLEQTCFEVKKLLEETTKENARMIGLIKELESHICDDGGVIESLGKENTKLMDKLFNSEVSCRLFLQKIEDCLENRDRAHLDPSFLCELENKDNISTEMREVMCSIISKLASSLAQESNLEDLMESMSRQISEYEILIKQHKEELKVEKLKAKEETEDLAQEMAELRYKMTSLLEEECKRRAVIEQASLQRIAELEAQIQKDKKTSFASIRNLNKV</sequence>